<evidence type="ECO:0000313" key="2">
    <source>
        <dbReference type="EMBL" id="RPA91947.1"/>
    </source>
</evidence>
<organism evidence="2 3">
    <name type="scientific">Choiromyces venosus 120613-1</name>
    <dbReference type="NCBI Taxonomy" id="1336337"/>
    <lineage>
        <taxon>Eukaryota</taxon>
        <taxon>Fungi</taxon>
        <taxon>Dikarya</taxon>
        <taxon>Ascomycota</taxon>
        <taxon>Pezizomycotina</taxon>
        <taxon>Pezizomycetes</taxon>
        <taxon>Pezizales</taxon>
        <taxon>Tuberaceae</taxon>
        <taxon>Choiromyces</taxon>
    </lineage>
</organism>
<feature type="compositionally biased region" description="Acidic residues" evidence="1">
    <location>
        <begin position="611"/>
        <end position="627"/>
    </location>
</feature>
<dbReference type="EMBL" id="ML120484">
    <property type="protein sequence ID" value="RPA91947.1"/>
    <property type="molecule type" value="Genomic_DNA"/>
</dbReference>
<feature type="region of interest" description="Disordered" evidence="1">
    <location>
        <begin position="163"/>
        <end position="216"/>
    </location>
</feature>
<accession>A0A3N4J3Y7</accession>
<keyword evidence="3" id="KW-1185">Reference proteome</keyword>
<feature type="region of interest" description="Disordered" evidence="1">
    <location>
        <begin position="604"/>
        <end position="627"/>
    </location>
</feature>
<protein>
    <submittedName>
        <fullName evidence="2">Uncharacterized protein</fullName>
    </submittedName>
</protein>
<evidence type="ECO:0000256" key="1">
    <source>
        <dbReference type="SAM" id="MobiDB-lite"/>
    </source>
</evidence>
<evidence type="ECO:0000313" key="3">
    <source>
        <dbReference type="Proteomes" id="UP000276215"/>
    </source>
</evidence>
<name>A0A3N4J3Y7_9PEZI</name>
<dbReference type="Proteomes" id="UP000276215">
    <property type="component" value="Unassembled WGS sequence"/>
</dbReference>
<sequence length="627" mass="71865">MGEDFNGGMVKSKKMRVAQIHIACPICSIAGSFLRTLSDEVLWDEDVLKERLIEQFDDAEMDGQVWEDILLMMSTIWQGDHNVFRYSQKVLKLLRRKPDGLHHYDKILICYYINGLESQRLWEMAILSFLRADSYENPHQVVKGVMQLATQLRIKSYKWYGSDDDDDDDMTPCEESSEVDESDDNSESDAEVYYSHSRRSKEAKSEKKSGKKGLQKAATAMNLSAVTPQVEEDVIPLNSYPLRDGYRRYPETSRHQCPLPRYSYESGRHAQPRIYFHCQQEEHLRTHCPHLYRSRPVSWTVDVGPDHLDHPIVREDPPVKVRNGPVHAIEIVAKSSALHGMKVQEVTTVEVDQIDLMEFVHKVSESGDGDGDGNEEGEPVMAGEKFDFVGAFPDATVVGLNWGSFFDLAPMVKKDIYCLLVQGRAKSLERAKRKGKGKQVTIDRVTQGGNDEEEVLAVATDRNLGDVTNFYTKGTIRTPTRYYSVSSILVDADLWEPSYNDPEEWLFGLLQMRLPRLPTVWTYELLWLEYPRAKEDYGSCQYYIASSLGTWTSQEQQPQVLIVLKDRTTVRSGLSAKVEEELELQQSGSTQFFEDLITLIKQEADRQIHEENDEEEEDDVEEEESEN</sequence>
<reference evidence="2 3" key="1">
    <citation type="journal article" date="2018" name="Nat. Ecol. Evol.">
        <title>Pezizomycetes genomes reveal the molecular basis of ectomycorrhizal truffle lifestyle.</title>
        <authorList>
            <person name="Murat C."/>
            <person name="Payen T."/>
            <person name="Noel B."/>
            <person name="Kuo A."/>
            <person name="Morin E."/>
            <person name="Chen J."/>
            <person name="Kohler A."/>
            <person name="Krizsan K."/>
            <person name="Balestrini R."/>
            <person name="Da Silva C."/>
            <person name="Montanini B."/>
            <person name="Hainaut M."/>
            <person name="Levati E."/>
            <person name="Barry K.W."/>
            <person name="Belfiori B."/>
            <person name="Cichocki N."/>
            <person name="Clum A."/>
            <person name="Dockter R.B."/>
            <person name="Fauchery L."/>
            <person name="Guy J."/>
            <person name="Iotti M."/>
            <person name="Le Tacon F."/>
            <person name="Lindquist E.A."/>
            <person name="Lipzen A."/>
            <person name="Malagnac F."/>
            <person name="Mello A."/>
            <person name="Molinier V."/>
            <person name="Miyauchi S."/>
            <person name="Poulain J."/>
            <person name="Riccioni C."/>
            <person name="Rubini A."/>
            <person name="Sitrit Y."/>
            <person name="Splivallo R."/>
            <person name="Traeger S."/>
            <person name="Wang M."/>
            <person name="Zifcakova L."/>
            <person name="Wipf D."/>
            <person name="Zambonelli A."/>
            <person name="Paolocci F."/>
            <person name="Nowrousian M."/>
            <person name="Ottonello S."/>
            <person name="Baldrian P."/>
            <person name="Spatafora J.W."/>
            <person name="Henrissat B."/>
            <person name="Nagy L.G."/>
            <person name="Aury J.M."/>
            <person name="Wincker P."/>
            <person name="Grigoriev I.V."/>
            <person name="Bonfante P."/>
            <person name="Martin F.M."/>
        </authorList>
    </citation>
    <scope>NUCLEOTIDE SEQUENCE [LARGE SCALE GENOMIC DNA]</scope>
    <source>
        <strain evidence="2 3">120613-1</strain>
    </source>
</reference>
<dbReference type="AlphaFoldDB" id="A0A3N4J3Y7"/>
<feature type="compositionally biased region" description="Acidic residues" evidence="1">
    <location>
        <begin position="163"/>
        <end position="190"/>
    </location>
</feature>
<gene>
    <name evidence="2" type="ORF">L873DRAFT_1848045</name>
</gene>
<proteinExistence type="predicted"/>
<dbReference type="OrthoDB" id="5430981at2759"/>